<dbReference type="CDD" id="cd04196">
    <property type="entry name" value="GT_2_like_d"/>
    <property type="match status" value="1"/>
</dbReference>
<dbReference type="Pfam" id="PF00535">
    <property type="entry name" value="Glycos_transf_2"/>
    <property type="match status" value="1"/>
</dbReference>
<dbReference type="AlphaFoldDB" id="A0A6M8HV68"/>
<name>A0A6M8HV68_9PROT</name>
<evidence type="ECO:0000256" key="2">
    <source>
        <dbReference type="ARBA" id="ARBA00022676"/>
    </source>
</evidence>
<dbReference type="InterPro" id="IPR001173">
    <property type="entry name" value="Glyco_trans_2-like"/>
</dbReference>
<dbReference type="Proteomes" id="UP000500767">
    <property type="component" value="Chromosome"/>
</dbReference>
<dbReference type="EMBL" id="CP053708">
    <property type="protein sequence ID" value="QKE92200.1"/>
    <property type="molecule type" value="Genomic_DNA"/>
</dbReference>
<dbReference type="KEGG" id="lck:HN018_21115"/>
<protein>
    <submittedName>
        <fullName evidence="5">Glycosyltransferase family 2 protein</fullName>
    </submittedName>
</protein>
<organism evidence="5 6">
    <name type="scientific">Lichenicola cladoniae</name>
    <dbReference type="NCBI Taxonomy" id="1484109"/>
    <lineage>
        <taxon>Bacteria</taxon>
        <taxon>Pseudomonadati</taxon>
        <taxon>Pseudomonadota</taxon>
        <taxon>Alphaproteobacteria</taxon>
        <taxon>Acetobacterales</taxon>
        <taxon>Acetobacteraceae</taxon>
        <taxon>Lichenicola</taxon>
    </lineage>
</organism>
<dbReference type="SUPFAM" id="SSF53448">
    <property type="entry name" value="Nucleotide-diphospho-sugar transferases"/>
    <property type="match status" value="1"/>
</dbReference>
<evidence type="ECO:0000259" key="4">
    <source>
        <dbReference type="Pfam" id="PF00535"/>
    </source>
</evidence>
<dbReference type="PANTHER" id="PTHR43685:SF5">
    <property type="entry name" value="GLYCOSYLTRANSFERASE EPSE-RELATED"/>
    <property type="match status" value="1"/>
</dbReference>
<dbReference type="InterPro" id="IPR050834">
    <property type="entry name" value="Glycosyltransf_2"/>
</dbReference>
<keyword evidence="3 5" id="KW-0808">Transferase</keyword>
<gene>
    <name evidence="5" type="ORF">HN018_21115</name>
</gene>
<evidence type="ECO:0000256" key="1">
    <source>
        <dbReference type="ARBA" id="ARBA00006739"/>
    </source>
</evidence>
<evidence type="ECO:0000313" key="5">
    <source>
        <dbReference type="EMBL" id="QKE92200.1"/>
    </source>
</evidence>
<comment type="similarity">
    <text evidence="1">Belongs to the glycosyltransferase 2 family.</text>
</comment>
<dbReference type="GO" id="GO:0016757">
    <property type="term" value="F:glycosyltransferase activity"/>
    <property type="evidence" value="ECO:0007669"/>
    <property type="project" value="UniProtKB-KW"/>
</dbReference>
<dbReference type="RefSeq" id="WP_171836964.1">
    <property type="nucleotide sequence ID" value="NZ_CP053708.1"/>
</dbReference>
<evidence type="ECO:0000313" key="6">
    <source>
        <dbReference type="Proteomes" id="UP000500767"/>
    </source>
</evidence>
<feature type="domain" description="Glycosyltransferase 2-like" evidence="4">
    <location>
        <begin position="3"/>
        <end position="113"/>
    </location>
</feature>
<accession>A0A6M8HV68</accession>
<reference evidence="5 6" key="1">
    <citation type="journal article" date="2014" name="World J. Microbiol. Biotechnol.">
        <title>Biodiversity and physiological characteristics of Antarctic and Arctic lichens-associated bacteria.</title>
        <authorList>
            <person name="Lee Y.M."/>
            <person name="Kim E.H."/>
            <person name="Lee H.K."/>
            <person name="Hong S.G."/>
        </authorList>
    </citation>
    <scope>NUCLEOTIDE SEQUENCE [LARGE SCALE GENOMIC DNA]</scope>
    <source>
        <strain evidence="5 6">PAMC 26569</strain>
    </source>
</reference>
<keyword evidence="2" id="KW-0328">Glycosyltransferase</keyword>
<dbReference type="InterPro" id="IPR029044">
    <property type="entry name" value="Nucleotide-diphossugar_trans"/>
</dbReference>
<dbReference type="Gene3D" id="3.90.550.10">
    <property type="entry name" value="Spore Coat Polysaccharide Biosynthesis Protein SpsA, Chain A"/>
    <property type="match status" value="1"/>
</dbReference>
<sequence>MAVLLSTYNGMRYLPEQLESLARQDFRRWSLIWRDDGSTDGTAALMQAFAARYGEASCLPMPDQAGHLGIAGSFFTLLHQVPPDTIAAFADQDDIWLPDKLQRGAEALAAVPVDLPALYCARQRLVDRNLAPLGLSPYRGGPAVFPAALTQNVATGCTVMLNPAAVALIAASNPPDGTLHDWWSYLVVSAAGGRLIADPVPVVLYRQHRANAIGAPHSSVRRGMMAVRRGPDEFMQLFRRHVRGLVANPQALSPSALHDLALLDRALSGGPLERMRAMRRISGLVRQTRAETALFRLWFLIG</sequence>
<evidence type="ECO:0000256" key="3">
    <source>
        <dbReference type="ARBA" id="ARBA00022679"/>
    </source>
</evidence>
<dbReference type="PANTHER" id="PTHR43685">
    <property type="entry name" value="GLYCOSYLTRANSFERASE"/>
    <property type="match status" value="1"/>
</dbReference>
<proteinExistence type="inferred from homology"/>
<keyword evidence="6" id="KW-1185">Reference proteome</keyword>